<dbReference type="Proteomes" id="UP001055219">
    <property type="component" value="Unassembled WGS sequence"/>
</dbReference>
<reference evidence="4" key="2">
    <citation type="submission" date="2022-07" db="EMBL/GenBank/DDBJ databases">
        <authorList>
            <person name="Goncalves M.F.M."/>
            <person name="Hilario S."/>
            <person name="Van De Peer Y."/>
            <person name="Esteves A.C."/>
            <person name="Alves A."/>
        </authorList>
    </citation>
    <scope>NUCLEOTIDE SEQUENCE</scope>
    <source>
        <strain evidence="4">MUM 19.33</strain>
    </source>
</reference>
<feature type="transmembrane region" description="Helical" evidence="2">
    <location>
        <begin position="246"/>
        <end position="271"/>
    </location>
</feature>
<feature type="region of interest" description="Disordered" evidence="1">
    <location>
        <begin position="286"/>
        <end position="313"/>
    </location>
</feature>
<reference evidence="4" key="1">
    <citation type="journal article" date="2021" name="J Fungi (Basel)">
        <title>Genomic and Metabolomic Analyses of the Marine Fungus Emericellopsis cladophorae: Insights into Saltwater Adaptability Mechanisms and Its Biosynthetic Potential.</title>
        <authorList>
            <person name="Goncalves M.F.M."/>
            <person name="Hilario S."/>
            <person name="Van de Peer Y."/>
            <person name="Esteves A.C."/>
            <person name="Alves A."/>
        </authorList>
    </citation>
    <scope>NUCLEOTIDE SEQUENCE</scope>
    <source>
        <strain evidence="4">MUM 19.33</strain>
    </source>
</reference>
<keyword evidence="2" id="KW-0472">Membrane</keyword>
<feature type="domain" description="Rhodopsin" evidence="3">
    <location>
        <begin position="43"/>
        <end position="275"/>
    </location>
</feature>
<sequence>MDLRSLPPAVLVPREHETPDNKAPLIRALAALLIVIALLAATVRIATRTITIARLKVDDFLAITATAFALVQSALVIAQGANGLGKRNGLTSDQVSYILKSHYASDALYIAALLFAKLSATRSIWVMAPRERRRWIMITEICIGLWAVSTIVTSFFQCALPEPWNYVDGGTCFNRTAFWIYVDGLNILTDLSLTAILTEMFLKLKTSISKKIMVIGVFGCRIFVIPPIVCHMYYYKQAVESSNPMFAMWPPTVIVQVIQCMMLLVTCIPFLKPFMDSLESGQMAAGDLRGTRSKGTNSRSGSGYPRSAPLSRSRYNNTAASQGVTSVVNKASANASQAYEMMDMDKPQGKGGDTPLVTTVTAAETHSREANGSWDGQSHTSQTVLVETTWAVNYEGESRRSSAK</sequence>
<feature type="transmembrane region" description="Helical" evidence="2">
    <location>
        <begin position="59"/>
        <end position="81"/>
    </location>
</feature>
<dbReference type="InterPro" id="IPR049326">
    <property type="entry name" value="Rhodopsin_dom_fungi"/>
</dbReference>
<evidence type="ECO:0000313" key="5">
    <source>
        <dbReference type="Proteomes" id="UP001055219"/>
    </source>
</evidence>
<feature type="transmembrane region" description="Helical" evidence="2">
    <location>
        <begin position="25"/>
        <end position="47"/>
    </location>
</feature>
<keyword evidence="2" id="KW-1133">Transmembrane helix</keyword>
<evidence type="ECO:0000256" key="2">
    <source>
        <dbReference type="SAM" id="Phobius"/>
    </source>
</evidence>
<protein>
    <recommendedName>
        <fullName evidence="3">Rhodopsin domain-containing protein</fullName>
    </recommendedName>
</protein>
<dbReference type="RefSeq" id="XP_051363367.1">
    <property type="nucleotide sequence ID" value="XM_051505338.1"/>
</dbReference>
<organism evidence="4 5">
    <name type="scientific">Emericellopsis cladophorae</name>
    <dbReference type="NCBI Taxonomy" id="2686198"/>
    <lineage>
        <taxon>Eukaryota</taxon>
        <taxon>Fungi</taxon>
        <taxon>Dikarya</taxon>
        <taxon>Ascomycota</taxon>
        <taxon>Pezizomycotina</taxon>
        <taxon>Sordariomycetes</taxon>
        <taxon>Hypocreomycetidae</taxon>
        <taxon>Hypocreales</taxon>
        <taxon>Bionectriaceae</taxon>
        <taxon>Emericellopsis</taxon>
    </lineage>
</organism>
<dbReference type="Pfam" id="PF20684">
    <property type="entry name" value="Fung_rhodopsin"/>
    <property type="match status" value="1"/>
</dbReference>
<feature type="transmembrane region" description="Helical" evidence="2">
    <location>
        <begin position="107"/>
        <end position="128"/>
    </location>
</feature>
<feature type="transmembrane region" description="Helical" evidence="2">
    <location>
        <begin position="176"/>
        <end position="202"/>
    </location>
</feature>
<feature type="transmembrane region" description="Helical" evidence="2">
    <location>
        <begin position="135"/>
        <end position="156"/>
    </location>
</feature>
<accession>A0A9Q0BF44</accession>
<dbReference type="PANTHER" id="PTHR38794">
    <property type="entry name" value="INTEGRAL MEMBRANE PROTEIN"/>
    <property type="match status" value="1"/>
</dbReference>
<evidence type="ECO:0000313" key="4">
    <source>
        <dbReference type="EMBL" id="KAI6782511.1"/>
    </source>
</evidence>
<name>A0A9Q0BF44_9HYPO</name>
<gene>
    <name evidence="4" type="ORF">J7T54_001368</name>
</gene>
<dbReference type="AlphaFoldDB" id="A0A9Q0BF44"/>
<dbReference type="GeneID" id="75827887"/>
<keyword evidence="5" id="KW-1185">Reference proteome</keyword>
<feature type="region of interest" description="Disordered" evidence="1">
    <location>
        <begin position="361"/>
        <end position="382"/>
    </location>
</feature>
<dbReference type="EMBL" id="JAGIXG020000013">
    <property type="protein sequence ID" value="KAI6782511.1"/>
    <property type="molecule type" value="Genomic_DNA"/>
</dbReference>
<comment type="caution">
    <text evidence="4">The sequence shown here is derived from an EMBL/GenBank/DDBJ whole genome shotgun (WGS) entry which is preliminary data.</text>
</comment>
<dbReference type="PANTHER" id="PTHR38794:SF1">
    <property type="entry name" value="INTEGRAL MEMBRANE PROTEIN"/>
    <property type="match status" value="1"/>
</dbReference>
<evidence type="ECO:0000256" key="1">
    <source>
        <dbReference type="SAM" id="MobiDB-lite"/>
    </source>
</evidence>
<feature type="transmembrane region" description="Helical" evidence="2">
    <location>
        <begin position="214"/>
        <end position="234"/>
    </location>
</feature>
<proteinExistence type="predicted"/>
<dbReference type="OrthoDB" id="3918601at2759"/>
<evidence type="ECO:0000259" key="3">
    <source>
        <dbReference type="Pfam" id="PF20684"/>
    </source>
</evidence>
<keyword evidence="2" id="KW-0812">Transmembrane</keyword>